<evidence type="ECO:0000313" key="2">
    <source>
        <dbReference type="Proteomes" id="UP000825935"/>
    </source>
</evidence>
<evidence type="ECO:0000313" key="1">
    <source>
        <dbReference type="EMBL" id="KAH7442152.1"/>
    </source>
</evidence>
<organism evidence="1 2">
    <name type="scientific">Ceratopteris richardii</name>
    <name type="common">Triangle waterfern</name>
    <dbReference type="NCBI Taxonomy" id="49495"/>
    <lineage>
        <taxon>Eukaryota</taxon>
        <taxon>Viridiplantae</taxon>
        <taxon>Streptophyta</taxon>
        <taxon>Embryophyta</taxon>
        <taxon>Tracheophyta</taxon>
        <taxon>Polypodiopsida</taxon>
        <taxon>Polypodiidae</taxon>
        <taxon>Polypodiales</taxon>
        <taxon>Pteridineae</taxon>
        <taxon>Pteridaceae</taxon>
        <taxon>Parkerioideae</taxon>
        <taxon>Ceratopteris</taxon>
    </lineage>
</organism>
<dbReference type="EMBL" id="CM035408">
    <property type="protein sequence ID" value="KAH7442152.1"/>
    <property type="molecule type" value="Genomic_DNA"/>
</dbReference>
<gene>
    <name evidence="1" type="ORF">KP509_03G073400</name>
</gene>
<protein>
    <submittedName>
        <fullName evidence="1">Uncharacterized protein</fullName>
    </submittedName>
</protein>
<dbReference type="CDD" id="cd09272">
    <property type="entry name" value="RNase_HI_RT_Ty1"/>
    <property type="match status" value="1"/>
</dbReference>
<dbReference type="OMA" id="CRKQSCV"/>
<dbReference type="PROSITE" id="PS51257">
    <property type="entry name" value="PROKAR_LIPOPROTEIN"/>
    <property type="match status" value="1"/>
</dbReference>
<comment type="caution">
    <text evidence="1">The sequence shown here is derived from an EMBL/GenBank/DDBJ whole genome shotgun (WGS) entry which is preliminary data.</text>
</comment>
<sequence length="145" mass="16269">MTLRVSTSGFCFMLGSSCISWLNKKQPTVATSSCEAEYRAAFTATVECVWLRRLMSDLGVGQSSATTIFTNSQSALAVARNPVFHARTKHIEVHYHYVRERFSAGEISLAYVLMHKNIANLFTKALPREKFEAFRKALGLLPFVE</sequence>
<proteinExistence type="predicted"/>
<dbReference type="OrthoDB" id="414945at2759"/>
<accession>A0A8T2V415</accession>
<dbReference type="PANTHER" id="PTHR11439:SF463">
    <property type="entry name" value="REVERSE TRANSCRIPTASE TY1_COPIA-TYPE DOMAIN-CONTAINING PROTEIN"/>
    <property type="match status" value="1"/>
</dbReference>
<reference evidence="1" key="1">
    <citation type="submission" date="2021-08" db="EMBL/GenBank/DDBJ databases">
        <title>WGS assembly of Ceratopteris richardii.</title>
        <authorList>
            <person name="Marchant D.B."/>
            <person name="Chen G."/>
            <person name="Jenkins J."/>
            <person name="Shu S."/>
            <person name="Leebens-Mack J."/>
            <person name="Grimwood J."/>
            <person name="Schmutz J."/>
            <person name="Soltis P."/>
            <person name="Soltis D."/>
            <person name="Chen Z.-H."/>
        </authorList>
    </citation>
    <scope>NUCLEOTIDE SEQUENCE</scope>
    <source>
        <strain evidence="1">Whitten #5841</strain>
        <tissue evidence="1">Leaf</tissue>
    </source>
</reference>
<dbReference type="Proteomes" id="UP000825935">
    <property type="component" value="Chromosome 3"/>
</dbReference>
<keyword evidence="2" id="KW-1185">Reference proteome</keyword>
<dbReference type="PANTHER" id="PTHR11439">
    <property type="entry name" value="GAG-POL-RELATED RETROTRANSPOSON"/>
    <property type="match status" value="1"/>
</dbReference>
<dbReference type="AlphaFoldDB" id="A0A8T2V415"/>
<name>A0A8T2V415_CERRI</name>